<dbReference type="Proteomes" id="UP000005442">
    <property type="component" value="Chromosome"/>
</dbReference>
<sequence>MFEIIVFAGVVALVAGALGLGYPESTYHRWNRH</sequence>
<proteinExistence type="predicted"/>
<dbReference type="PATRIC" id="fig|710685.3.peg.5094"/>
<gene>
    <name evidence="1" type="ordered locus">MycrhN_5073</name>
</gene>
<organism evidence="1 2">
    <name type="scientific">Mycolicibacterium rhodesiae (strain NBB3)</name>
    <name type="common">Mycobacterium rhodesiae</name>
    <dbReference type="NCBI Taxonomy" id="710685"/>
    <lineage>
        <taxon>Bacteria</taxon>
        <taxon>Bacillati</taxon>
        <taxon>Actinomycetota</taxon>
        <taxon>Actinomycetes</taxon>
        <taxon>Mycobacteriales</taxon>
        <taxon>Mycobacteriaceae</taxon>
        <taxon>Mycolicibacterium</taxon>
    </lineage>
</organism>
<evidence type="ECO:0000313" key="2">
    <source>
        <dbReference type="Proteomes" id="UP000005442"/>
    </source>
</evidence>
<reference evidence="1 2" key="1">
    <citation type="submission" date="2011-12" db="EMBL/GenBank/DDBJ databases">
        <title>Complete sequence of Mycobacterium rhodesiae NBB3.</title>
        <authorList>
            <consortium name="US DOE Joint Genome Institute"/>
            <person name="Lucas S."/>
            <person name="Han J."/>
            <person name="Lapidus A."/>
            <person name="Cheng J.-F."/>
            <person name="Goodwin L."/>
            <person name="Pitluck S."/>
            <person name="Peters L."/>
            <person name="Mikhailova N."/>
            <person name="Gu W."/>
            <person name="Detter J.C."/>
            <person name="Han C."/>
            <person name="Tapia R."/>
            <person name="Land M."/>
            <person name="Hauser L."/>
            <person name="Kyrpides N."/>
            <person name="Ivanova N."/>
            <person name="Pagani I."/>
            <person name="Mattes T."/>
            <person name="Holmes A."/>
            <person name="Rutledge P."/>
            <person name="Paulsen I."/>
            <person name="Coleman N."/>
            <person name="Woyke T."/>
        </authorList>
    </citation>
    <scope>NUCLEOTIDE SEQUENCE [LARGE SCALE GENOMIC DNA]</scope>
    <source>
        <strain evidence="1 2">NBB3</strain>
    </source>
</reference>
<accession>G8RVW8</accession>
<dbReference type="KEGG" id="mrh:MycrhN_5073"/>
<dbReference type="STRING" id="710685.MycrhN_5073"/>
<dbReference type="EMBL" id="CP003169">
    <property type="protein sequence ID" value="AEV75551.1"/>
    <property type="molecule type" value="Genomic_DNA"/>
</dbReference>
<protein>
    <submittedName>
        <fullName evidence="1">Uncharacterized protein</fullName>
    </submittedName>
</protein>
<dbReference type="HOGENOM" id="CLU_220769_0_0_11"/>
<evidence type="ECO:0000313" key="1">
    <source>
        <dbReference type="EMBL" id="AEV75551.1"/>
    </source>
</evidence>
<name>G8RVW8_MYCRN</name>
<dbReference type="AlphaFoldDB" id="G8RVW8"/>
<keyword evidence="2" id="KW-1185">Reference proteome</keyword>